<keyword evidence="2" id="KW-1185">Reference proteome</keyword>
<dbReference type="EMBL" id="JAWQEG010004553">
    <property type="protein sequence ID" value="KAK3861127.1"/>
    <property type="molecule type" value="Genomic_DNA"/>
</dbReference>
<evidence type="ECO:0000313" key="2">
    <source>
        <dbReference type="Proteomes" id="UP001286313"/>
    </source>
</evidence>
<reference evidence="1" key="1">
    <citation type="submission" date="2023-10" db="EMBL/GenBank/DDBJ databases">
        <title>Genome assemblies of two species of porcelain crab, Petrolisthes cinctipes and Petrolisthes manimaculis (Anomura: Porcellanidae).</title>
        <authorList>
            <person name="Angst P."/>
        </authorList>
    </citation>
    <scope>NUCLEOTIDE SEQUENCE</scope>
    <source>
        <strain evidence="1">PB745_01</strain>
        <tissue evidence="1">Gill</tissue>
    </source>
</reference>
<dbReference type="Proteomes" id="UP001286313">
    <property type="component" value="Unassembled WGS sequence"/>
</dbReference>
<comment type="caution">
    <text evidence="1">The sequence shown here is derived from an EMBL/GenBank/DDBJ whole genome shotgun (WGS) entry which is preliminary data.</text>
</comment>
<sequence length="69" mass="7604">IHSSTYPTHSPTPYSSTYFSFPPTPSLLLAHTPLHVGVQGGASKLKKDERLRVSQSPSYEAFCVRTEVL</sequence>
<dbReference type="AlphaFoldDB" id="A0AAE1JZY1"/>
<feature type="non-terminal residue" evidence="1">
    <location>
        <position position="1"/>
    </location>
</feature>
<organism evidence="1 2">
    <name type="scientific">Petrolisthes cinctipes</name>
    <name type="common">Flat porcelain crab</name>
    <dbReference type="NCBI Taxonomy" id="88211"/>
    <lineage>
        <taxon>Eukaryota</taxon>
        <taxon>Metazoa</taxon>
        <taxon>Ecdysozoa</taxon>
        <taxon>Arthropoda</taxon>
        <taxon>Crustacea</taxon>
        <taxon>Multicrustacea</taxon>
        <taxon>Malacostraca</taxon>
        <taxon>Eumalacostraca</taxon>
        <taxon>Eucarida</taxon>
        <taxon>Decapoda</taxon>
        <taxon>Pleocyemata</taxon>
        <taxon>Anomura</taxon>
        <taxon>Galatheoidea</taxon>
        <taxon>Porcellanidae</taxon>
        <taxon>Petrolisthes</taxon>
    </lineage>
</organism>
<gene>
    <name evidence="1" type="ORF">Pcinc_032869</name>
</gene>
<accession>A0AAE1JZY1</accession>
<evidence type="ECO:0000313" key="1">
    <source>
        <dbReference type="EMBL" id="KAK3861127.1"/>
    </source>
</evidence>
<proteinExistence type="predicted"/>
<name>A0AAE1JZY1_PETCI</name>
<protein>
    <submittedName>
        <fullName evidence="1">Uncharacterized protein</fullName>
    </submittedName>
</protein>